<evidence type="ECO:0000313" key="2">
    <source>
        <dbReference type="EMBL" id="KAJ7645739.1"/>
    </source>
</evidence>
<feature type="compositionally biased region" description="Basic and acidic residues" evidence="1">
    <location>
        <begin position="71"/>
        <end position="83"/>
    </location>
</feature>
<keyword evidence="3" id="KW-1185">Reference proteome</keyword>
<accession>A0AAD7CDL4</accession>
<feature type="region of interest" description="Disordered" evidence="1">
    <location>
        <begin position="71"/>
        <end position="96"/>
    </location>
</feature>
<protein>
    <submittedName>
        <fullName evidence="2">Uncharacterized protein</fullName>
    </submittedName>
</protein>
<feature type="region of interest" description="Disordered" evidence="1">
    <location>
        <begin position="27"/>
        <end position="47"/>
    </location>
</feature>
<dbReference type="EMBL" id="JARKIE010000396">
    <property type="protein sequence ID" value="KAJ7645739.1"/>
    <property type="molecule type" value="Genomic_DNA"/>
</dbReference>
<evidence type="ECO:0000313" key="3">
    <source>
        <dbReference type="Proteomes" id="UP001221757"/>
    </source>
</evidence>
<comment type="caution">
    <text evidence="2">The sequence shown here is derived from an EMBL/GenBank/DDBJ whole genome shotgun (WGS) entry which is preliminary data.</text>
</comment>
<name>A0AAD7CDL4_MYCRO</name>
<proteinExistence type="predicted"/>
<gene>
    <name evidence="2" type="ORF">B0H17DRAFT_1148393</name>
</gene>
<organism evidence="2 3">
    <name type="scientific">Mycena rosella</name>
    <name type="common">Pink bonnet</name>
    <name type="synonym">Agaricus rosellus</name>
    <dbReference type="NCBI Taxonomy" id="1033263"/>
    <lineage>
        <taxon>Eukaryota</taxon>
        <taxon>Fungi</taxon>
        <taxon>Dikarya</taxon>
        <taxon>Basidiomycota</taxon>
        <taxon>Agaricomycotina</taxon>
        <taxon>Agaricomycetes</taxon>
        <taxon>Agaricomycetidae</taxon>
        <taxon>Agaricales</taxon>
        <taxon>Marasmiineae</taxon>
        <taxon>Mycenaceae</taxon>
        <taxon>Mycena</taxon>
    </lineage>
</organism>
<dbReference type="AlphaFoldDB" id="A0AAD7CDL4"/>
<dbReference type="Proteomes" id="UP001221757">
    <property type="component" value="Unassembled WGS sequence"/>
</dbReference>
<sequence length="271" mass="29588">MYHTPNFLKVTYIHSGDTQLTRISLRSGGFPDRAFPNPERRPTRRKIPSSARNQIFKAELHFAGCKGEAVRAARGRDGQHSSRDSSMGPPQGCGKAAQRMEWHRQRAGVRGQAGSAVWAAARGKLRLARYEQRADDTGSARTLRARAPGVVRAAWGRYGQCAGTGGVIRARYGNDALGCVEYGGSSTQFCREISLPVRRSERSAARQRALNGAVYVSQSSNGEEESRNRRGGIYLQLGTLGAARSRVAGEIRGSAGVCRTWGAKWRPVDDK</sequence>
<reference evidence="2" key="1">
    <citation type="submission" date="2023-03" db="EMBL/GenBank/DDBJ databases">
        <title>Massive genome expansion in bonnet fungi (Mycena s.s.) driven by repeated elements and novel gene families across ecological guilds.</title>
        <authorList>
            <consortium name="Lawrence Berkeley National Laboratory"/>
            <person name="Harder C.B."/>
            <person name="Miyauchi S."/>
            <person name="Viragh M."/>
            <person name="Kuo A."/>
            <person name="Thoen E."/>
            <person name="Andreopoulos B."/>
            <person name="Lu D."/>
            <person name="Skrede I."/>
            <person name="Drula E."/>
            <person name="Henrissat B."/>
            <person name="Morin E."/>
            <person name="Kohler A."/>
            <person name="Barry K."/>
            <person name="LaButti K."/>
            <person name="Morin E."/>
            <person name="Salamov A."/>
            <person name="Lipzen A."/>
            <person name="Mereny Z."/>
            <person name="Hegedus B."/>
            <person name="Baldrian P."/>
            <person name="Stursova M."/>
            <person name="Weitz H."/>
            <person name="Taylor A."/>
            <person name="Grigoriev I.V."/>
            <person name="Nagy L.G."/>
            <person name="Martin F."/>
            <person name="Kauserud H."/>
        </authorList>
    </citation>
    <scope>NUCLEOTIDE SEQUENCE</scope>
    <source>
        <strain evidence="2">CBHHK067</strain>
    </source>
</reference>
<evidence type="ECO:0000256" key="1">
    <source>
        <dbReference type="SAM" id="MobiDB-lite"/>
    </source>
</evidence>